<evidence type="ECO:0000313" key="2">
    <source>
        <dbReference type="Proteomes" id="UP001060215"/>
    </source>
</evidence>
<accession>A0ACC0F878</accession>
<sequence length="233" mass="26943">MGLSLVLFVHLNFIDHWYRMFVFISNKKKKRFTNIRKESFRFYFLYDIAGIDFGTSTSLMAIMDARGLLANSHFYYIFFIFFFNIKTLLGRKFHDSQIQELKTKVPYKINEGSNGEAWMKRLGESYLGRSISKVVIVPPIYFNDAQKKRTRVGRKTCASLSRLASKNIDGGIFAALGGGTFNISILEISDGVIEVKAKEFDSSLRGEDFDLVLVEYMVEEIRRLILWMSLETE</sequence>
<protein>
    <submittedName>
        <fullName evidence="1">Uncharacterized protein</fullName>
    </submittedName>
</protein>
<evidence type="ECO:0000313" key="1">
    <source>
        <dbReference type="EMBL" id="KAI7984323.1"/>
    </source>
</evidence>
<reference evidence="1 2" key="1">
    <citation type="journal article" date="2022" name="Plant J.">
        <title>Chromosome-level genome of Camellia lanceoleosa provides a valuable resource for understanding genome evolution and self-incompatibility.</title>
        <authorList>
            <person name="Gong W."/>
            <person name="Xiao S."/>
            <person name="Wang L."/>
            <person name="Liao Z."/>
            <person name="Chang Y."/>
            <person name="Mo W."/>
            <person name="Hu G."/>
            <person name="Li W."/>
            <person name="Zhao G."/>
            <person name="Zhu H."/>
            <person name="Hu X."/>
            <person name="Ji K."/>
            <person name="Xiang X."/>
            <person name="Song Q."/>
            <person name="Yuan D."/>
            <person name="Jin S."/>
            <person name="Zhang L."/>
        </authorList>
    </citation>
    <scope>NUCLEOTIDE SEQUENCE [LARGE SCALE GENOMIC DNA]</scope>
    <source>
        <strain evidence="1">SQ_2022a</strain>
    </source>
</reference>
<dbReference type="EMBL" id="CM045768">
    <property type="protein sequence ID" value="KAI7984323.1"/>
    <property type="molecule type" value="Genomic_DNA"/>
</dbReference>
<keyword evidence="2" id="KW-1185">Reference proteome</keyword>
<gene>
    <name evidence="1" type="ORF">LOK49_LG15G02106</name>
</gene>
<comment type="caution">
    <text evidence="1">The sequence shown here is derived from an EMBL/GenBank/DDBJ whole genome shotgun (WGS) entry which is preliminary data.</text>
</comment>
<proteinExistence type="predicted"/>
<name>A0ACC0F878_9ERIC</name>
<dbReference type="Proteomes" id="UP001060215">
    <property type="component" value="Chromosome 11"/>
</dbReference>
<organism evidence="1 2">
    <name type="scientific">Camellia lanceoleosa</name>
    <dbReference type="NCBI Taxonomy" id="1840588"/>
    <lineage>
        <taxon>Eukaryota</taxon>
        <taxon>Viridiplantae</taxon>
        <taxon>Streptophyta</taxon>
        <taxon>Embryophyta</taxon>
        <taxon>Tracheophyta</taxon>
        <taxon>Spermatophyta</taxon>
        <taxon>Magnoliopsida</taxon>
        <taxon>eudicotyledons</taxon>
        <taxon>Gunneridae</taxon>
        <taxon>Pentapetalae</taxon>
        <taxon>asterids</taxon>
        <taxon>Ericales</taxon>
        <taxon>Theaceae</taxon>
        <taxon>Camellia</taxon>
    </lineage>
</organism>